<proteinExistence type="predicted"/>
<evidence type="ECO:0000313" key="2">
    <source>
        <dbReference type="Proteomes" id="UP000198825"/>
    </source>
</evidence>
<dbReference type="Proteomes" id="UP000198825">
    <property type="component" value="Chromosome I"/>
</dbReference>
<dbReference type="EMBL" id="LT629799">
    <property type="protein sequence ID" value="SDU88466.1"/>
    <property type="molecule type" value="Genomic_DNA"/>
</dbReference>
<dbReference type="STRING" id="546874.SAMN04488544_1436"/>
<dbReference type="AlphaFoldDB" id="A0A1H2M7I0"/>
<dbReference type="OrthoDB" id="3252095at2"/>
<protein>
    <submittedName>
        <fullName evidence="1">Putative adhesin</fullName>
    </submittedName>
</protein>
<keyword evidence="2" id="KW-1185">Reference proteome</keyword>
<accession>A0A1H2M7I0</accession>
<dbReference type="RefSeq" id="WP_091073846.1">
    <property type="nucleotide sequence ID" value="NZ_LT629799.1"/>
</dbReference>
<name>A0A1H2M7I0_9ACTN</name>
<organism evidence="1 2">
    <name type="scientific">Microlunatus sagamiharensis</name>
    <dbReference type="NCBI Taxonomy" id="546874"/>
    <lineage>
        <taxon>Bacteria</taxon>
        <taxon>Bacillati</taxon>
        <taxon>Actinomycetota</taxon>
        <taxon>Actinomycetes</taxon>
        <taxon>Propionibacteriales</taxon>
        <taxon>Propionibacteriaceae</taxon>
        <taxon>Microlunatus</taxon>
    </lineage>
</organism>
<evidence type="ECO:0000313" key="1">
    <source>
        <dbReference type="EMBL" id="SDU88466.1"/>
    </source>
</evidence>
<gene>
    <name evidence="1" type="ORF">SAMN04488544_1436</name>
</gene>
<reference evidence="2" key="1">
    <citation type="submission" date="2016-10" db="EMBL/GenBank/DDBJ databases">
        <authorList>
            <person name="Varghese N."/>
            <person name="Submissions S."/>
        </authorList>
    </citation>
    <scope>NUCLEOTIDE SEQUENCE [LARGE SCALE GENOMIC DNA]</scope>
    <source>
        <strain evidence="2">DSM 21743</strain>
    </source>
</reference>
<sequence length="283" mass="29252">MPTYPTPHPIDLAVDLQVGALEVVAGDREDTVVTVLPTNPDKEADRRGAEGTRVELVGDRLTVVTPKPRFSLVGPSESVDVRVELPSGSRLTAEVALGAVRSSGRLGATRVKAASGRAQLGTTGDLWLRAGHGSATVEAAEGTVEITADHGAITVGRLGGDALLKASHGSVTVGESTGDLEARLSYGDLEVTRALGSVTARTAYGSIALHEVSSGSVEADSGYGEIVVGVRDGVPAWLDLASKIGRVRNELDADRAPAAGDQAVAVRVRTQFGDIGVHRSPER</sequence>